<gene>
    <name evidence="2" type="ORF">CDL15_Pgr006577</name>
</gene>
<dbReference type="EMBL" id="MTKT01000553">
    <property type="protein sequence ID" value="OWM90256.1"/>
    <property type="molecule type" value="Genomic_DNA"/>
</dbReference>
<dbReference type="Proteomes" id="UP000197138">
    <property type="component" value="Unassembled WGS sequence"/>
</dbReference>
<reference evidence="3" key="1">
    <citation type="journal article" date="2017" name="Plant J.">
        <title>The pomegranate (Punica granatum L.) genome and the genomics of punicalagin biosynthesis.</title>
        <authorList>
            <person name="Qin G."/>
            <person name="Xu C."/>
            <person name="Ming R."/>
            <person name="Tang H."/>
            <person name="Guyot R."/>
            <person name="Kramer E.M."/>
            <person name="Hu Y."/>
            <person name="Yi X."/>
            <person name="Qi Y."/>
            <person name="Xu X."/>
            <person name="Gao Z."/>
            <person name="Pan H."/>
            <person name="Jian J."/>
            <person name="Tian Y."/>
            <person name="Yue Z."/>
            <person name="Xu Y."/>
        </authorList>
    </citation>
    <scope>NUCLEOTIDE SEQUENCE [LARGE SCALE GENOMIC DNA]</scope>
    <source>
        <strain evidence="3">cv. Dabenzi</strain>
    </source>
</reference>
<evidence type="ECO:0000256" key="1">
    <source>
        <dbReference type="SAM" id="MobiDB-lite"/>
    </source>
</evidence>
<accession>A0A218Y038</accession>
<sequence length="133" mass="15200">MGRVNEIRTRTGCPFSFRVLGVSSSLKPRVSVNHGVSTPFWPTGFPHGDSRPKPGTLFITRQPEANRRARGHEQWEKSWVTEKSGESHQKNERTKNPEMAKLALWHYSSLSHRSTERCPIWGFKNPSQCQGDQ</sequence>
<feature type="compositionally biased region" description="Basic and acidic residues" evidence="1">
    <location>
        <begin position="64"/>
        <end position="97"/>
    </location>
</feature>
<comment type="caution">
    <text evidence="2">The sequence shown here is derived from an EMBL/GenBank/DDBJ whole genome shotgun (WGS) entry which is preliminary data.</text>
</comment>
<evidence type="ECO:0000313" key="3">
    <source>
        <dbReference type="Proteomes" id="UP000197138"/>
    </source>
</evidence>
<proteinExistence type="predicted"/>
<organism evidence="2 3">
    <name type="scientific">Punica granatum</name>
    <name type="common">Pomegranate</name>
    <dbReference type="NCBI Taxonomy" id="22663"/>
    <lineage>
        <taxon>Eukaryota</taxon>
        <taxon>Viridiplantae</taxon>
        <taxon>Streptophyta</taxon>
        <taxon>Embryophyta</taxon>
        <taxon>Tracheophyta</taxon>
        <taxon>Spermatophyta</taxon>
        <taxon>Magnoliopsida</taxon>
        <taxon>eudicotyledons</taxon>
        <taxon>Gunneridae</taxon>
        <taxon>Pentapetalae</taxon>
        <taxon>rosids</taxon>
        <taxon>malvids</taxon>
        <taxon>Myrtales</taxon>
        <taxon>Lythraceae</taxon>
        <taxon>Punica</taxon>
    </lineage>
</organism>
<protein>
    <submittedName>
        <fullName evidence="2">Uncharacterized protein</fullName>
    </submittedName>
</protein>
<feature type="region of interest" description="Disordered" evidence="1">
    <location>
        <begin position="37"/>
        <end position="97"/>
    </location>
</feature>
<dbReference type="AlphaFoldDB" id="A0A218Y038"/>
<name>A0A218Y038_PUNGR</name>
<evidence type="ECO:0000313" key="2">
    <source>
        <dbReference type="EMBL" id="OWM90256.1"/>
    </source>
</evidence>